<feature type="region of interest" description="Disordered" evidence="8">
    <location>
        <begin position="1"/>
        <end position="67"/>
    </location>
</feature>
<dbReference type="GO" id="GO:0008270">
    <property type="term" value="F:zinc ion binding"/>
    <property type="evidence" value="ECO:0007669"/>
    <property type="project" value="InterPro"/>
</dbReference>
<feature type="region of interest" description="Disordered" evidence="8">
    <location>
        <begin position="142"/>
        <end position="240"/>
    </location>
</feature>
<feature type="region of interest" description="Disordered" evidence="8">
    <location>
        <begin position="966"/>
        <end position="1002"/>
    </location>
</feature>
<feature type="region of interest" description="Disordered" evidence="8">
    <location>
        <begin position="516"/>
        <end position="535"/>
    </location>
</feature>
<feature type="region of interest" description="Disordered" evidence="8">
    <location>
        <begin position="400"/>
        <end position="431"/>
    </location>
</feature>
<feature type="compositionally biased region" description="Basic and acidic residues" evidence="8">
    <location>
        <begin position="197"/>
        <end position="211"/>
    </location>
</feature>
<evidence type="ECO:0000256" key="5">
    <source>
        <dbReference type="ARBA" id="ARBA00023125"/>
    </source>
</evidence>
<dbReference type="VEuPathDB" id="FungiDB:CIHG_00396"/>
<dbReference type="CDD" id="cd14723">
    <property type="entry name" value="ZIP_Ppr1"/>
    <property type="match status" value="1"/>
</dbReference>
<feature type="domain" description="Zn(2)-C6 fungal-type" evidence="9">
    <location>
        <begin position="78"/>
        <end position="107"/>
    </location>
</feature>
<dbReference type="InterPro" id="IPR036864">
    <property type="entry name" value="Zn2-C6_fun-type_DNA-bd_sf"/>
</dbReference>
<evidence type="ECO:0000256" key="2">
    <source>
        <dbReference type="ARBA" id="ARBA00022723"/>
    </source>
</evidence>
<keyword evidence="7" id="KW-0539">Nucleus</keyword>
<feature type="region of interest" description="Disordered" evidence="8">
    <location>
        <begin position="282"/>
        <end position="310"/>
    </location>
</feature>
<comment type="subcellular location">
    <subcellularLocation>
        <location evidence="1">Nucleus</location>
    </subcellularLocation>
</comment>
<dbReference type="AlphaFoldDB" id="A0A0J8RBM7"/>
<protein>
    <submittedName>
        <fullName evidence="10">Positive regulator of purine utilization</fullName>
    </submittedName>
</protein>
<dbReference type="GO" id="GO:0005634">
    <property type="term" value="C:nucleus"/>
    <property type="evidence" value="ECO:0007669"/>
    <property type="project" value="UniProtKB-SubCell"/>
</dbReference>
<dbReference type="STRING" id="396776.A0A0J8RBM7"/>
<accession>A0A0J8RBM7</accession>
<keyword evidence="4" id="KW-0805">Transcription regulation</keyword>
<dbReference type="FunFam" id="4.10.240.10:FF:000006">
    <property type="entry name" value="Positive regulator of purine utilization"/>
    <property type="match status" value="1"/>
</dbReference>
<feature type="compositionally biased region" description="Polar residues" evidence="8">
    <location>
        <begin position="1030"/>
        <end position="1040"/>
    </location>
</feature>
<evidence type="ECO:0000313" key="10">
    <source>
        <dbReference type="EMBL" id="KMU82615.1"/>
    </source>
</evidence>
<dbReference type="Proteomes" id="UP000054563">
    <property type="component" value="Unassembled WGS sequence"/>
</dbReference>
<dbReference type="PANTHER" id="PTHR47782:SF1">
    <property type="entry name" value="PYRIMIDINE PATHWAY REGULATORY PROTEIN 1"/>
    <property type="match status" value="1"/>
</dbReference>
<feature type="compositionally biased region" description="Polar residues" evidence="8">
    <location>
        <begin position="282"/>
        <end position="309"/>
    </location>
</feature>
<proteinExistence type="predicted"/>
<dbReference type="Pfam" id="PF00172">
    <property type="entry name" value="Zn_clus"/>
    <property type="match status" value="1"/>
</dbReference>
<reference evidence="11" key="1">
    <citation type="journal article" date="2010" name="Genome Res.">
        <title>Population genomic sequencing of Coccidioides fungi reveals recent hybridization and transposon control.</title>
        <authorList>
            <person name="Neafsey D.E."/>
            <person name="Barker B.M."/>
            <person name="Sharpton T.J."/>
            <person name="Stajich J.E."/>
            <person name="Park D.J."/>
            <person name="Whiston E."/>
            <person name="Hung C.-Y."/>
            <person name="McMahan C."/>
            <person name="White J."/>
            <person name="Sykes S."/>
            <person name="Heiman D."/>
            <person name="Young S."/>
            <person name="Zeng Q."/>
            <person name="Abouelleil A."/>
            <person name="Aftuck L."/>
            <person name="Bessette D."/>
            <person name="Brown A."/>
            <person name="FitzGerald M."/>
            <person name="Lui A."/>
            <person name="Macdonald J.P."/>
            <person name="Priest M."/>
            <person name="Orbach M.J."/>
            <person name="Galgiani J.N."/>
            <person name="Kirkland T.N."/>
            <person name="Cole G.T."/>
            <person name="Birren B.W."/>
            <person name="Henn M.R."/>
            <person name="Taylor J.W."/>
            <person name="Rounsley S.D."/>
        </authorList>
    </citation>
    <scope>NUCLEOTIDE SEQUENCE [LARGE SCALE GENOMIC DNA]</scope>
    <source>
        <strain evidence="11">H538.4</strain>
    </source>
</reference>
<dbReference type="GO" id="GO:0045944">
    <property type="term" value="P:positive regulation of transcription by RNA polymerase II"/>
    <property type="evidence" value="ECO:0007669"/>
    <property type="project" value="TreeGrafter"/>
</dbReference>
<keyword evidence="3" id="KW-0862">Zinc</keyword>
<keyword evidence="6" id="KW-0804">Transcription</keyword>
<dbReference type="EMBL" id="DS016981">
    <property type="protein sequence ID" value="KMU82615.1"/>
    <property type="molecule type" value="Genomic_DNA"/>
</dbReference>
<dbReference type="InterPro" id="IPR007219">
    <property type="entry name" value="XnlR_reg_dom"/>
</dbReference>
<keyword evidence="2" id="KW-0479">Metal-binding</keyword>
<keyword evidence="5" id="KW-0238">DNA-binding</keyword>
<gene>
    <name evidence="10" type="ORF">CIHG_00396</name>
</gene>
<feature type="compositionally biased region" description="Polar residues" evidence="8">
    <location>
        <begin position="879"/>
        <end position="899"/>
    </location>
</feature>
<evidence type="ECO:0000256" key="1">
    <source>
        <dbReference type="ARBA" id="ARBA00004123"/>
    </source>
</evidence>
<dbReference type="OrthoDB" id="5373550at2759"/>
<dbReference type="SMART" id="SM00906">
    <property type="entry name" value="Fungal_trans"/>
    <property type="match status" value="1"/>
</dbReference>
<dbReference type="InterPro" id="IPR052202">
    <property type="entry name" value="Yeast_MetPath_Reg"/>
</dbReference>
<dbReference type="GO" id="GO:0006351">
    <property type="term" value="P:DNA-templated transcription"/>
    <property type="evidence" value="ECO:0007669"/>
    <property type="project" value="InterPro"/>
</dbReference>
<feature type="compositionally biased region" description="Basic and acidic residues" evidence="8">
    <location>
        <begin position="221"/>
        <end position="232"/>
    </location>
</feature>
<feature type="compositionally biased region" description="Polar residues" evidence="8">
    <location>
        <begin position="1"/>
        <end position="17"/>
    </location>
</feature>
<evidence type="ECO:0000256" key="4">
    <source>
        <dbReference type="ARBA" id="ARBA00023015"/>
    </source>
</evidence>
<feature type="region of interest" description="Disordered" evidence="8">
    <location>
        <begin position="1030"/>
        <end position="1054"/>
    </location>
</feature>
<dbReference type="Gene3D" id="4.10.240.10">
    <property type="entry name" value="Zn(2)-C6 fungal-type DNA-binding domain"/>
    <property type="match status" value="1"/>
</dbReference>
<evidence type="ECO:0000256" key="3">
    <source>
        <dbReference type="ARBA" id="ARBA00022833"/>
    </source>
</evidence>
<evidence type="ECO:0000256" key="8">
    <source>
        <dbReference type="SAM" id="MobiDB-lite"/>
    </source>
</evidence>
<evidence type="ECO:0000259" key="9">
    <source>
        <dbReference type="PROSITE" id="PS50048"/>
    </source>
</evidence>
<dbReference type="GO" id="GO:0043565">
    <property type="term" value="F:sequence-specific DNA binding"/>
    <property type="evidence" value="ECO:0007669"/>
    <property type="project" value="TreeGrafter"/>
</dbReference>
<feature type="compositionally biased region" description="Basic and acidic residues" evidence="8">
    <location>
        <begin position="147"/>
        <end position="157"/>
    </location>
</feature>
<feature type="compositionally biased region" description="Polar residues" evidence="8">
    <location>
        <begin position="912"/>
        <end position="922"/>
    </location>
</feature>
<dbReference type="GO" id="GO:0000981">
    <property type="term" value="F:DNA-binding transcription factor activity, RNA polymerase II-specific"/>
    <property type="evidence" value="ECO:0007669"/>
    <property type="project" value="InterPro"/>
</dbReference>
<dbReference type="PROSITE" id="PS00463">
    <property type="entry name" value="ZN2_CY6_FUNGAL_1"/>
    <property type="match status" value="1"/>
</dbReference>
<dbReference type="PROSITE" id="PS50048">
    <property type="entry name" value="ZN2_CY6_FUNGAL_2"/>
    <property type="match status" value="1"/>
</dbReference>
<name>A0A0J8RBM7_COCIT</name>
<organism evidence="10 11">
    <name type="scientific">Coccidioides immitis H538.4</name>
    <dbReference type="NCBI Taxonomy" id="396776"/>
    <lineage>
        <taxon>Eukaryota</taxon>
        <taxon>Fungi</taxon>
        <taxon>Dikarya</taxon>
        <taxon>Ascomycota</taxon>
        <taxon>Pezizomycotina</taxon>
        <taxon>Eurotiomycetes</taxon>
        <taxon>Eurotiomycetidae</taxon>
        <taxon>Onygenales</taxon>
        <taxon>Onygenaceae</taxon>
        <taxon>Coccidioides</taxon>
    </lineage>
</organism>
<dbReference type="Pfam" id="PF04082">
    <property type="entry name" value="Fungal_trans"/>
    <property type="match status" value="1"/>
</dbReference>
<feature type="compositionally biased region" description="Low complexity" evidence="8">
    <location>
        <begin position="850"/>
        <end position="859"/>
    </location>
</feature>
<dbReference type="InterPro" id="IPR001138">
    <property type="entry name" value="Zn2Cys6_DnaBD"/>
</dbReference>
<dbReference type="CDD" id="cd00067">
    <property type="entry name" value="GAL4"/>
    <property type="match status" value="1"/>
</dbReference>
<sequence>MLNTARTQLSTSPTRIHSGTKRPYPSDETDVARPCQKAFSHIDRPTQTSPVDSSPVKEQKKAPRNASDIFPSFRSVTACHRCRSRKNRCDQRLPRCHQCEKAGVPCVGFDPITKREIPRSYVYFLESRVIYLEKVLSDNGIEFSPPEPHEGEARSDPAEGGALSSDFTAGGESQPPKRYGSSDTEGPEVAKYGADVQIKDEGRQNENRDDAVDANVAQEDATSRGIDRKRPAPDSSKGLDSLVSKIGLVPVHGASDSRYLGSTSGISFARVVFAAVRSSITTSTSDRGTVRPSSRRASTGQGNAPSSMRDSFFGLQVRPSMNRAPFPDRAIARRLVDLYFEYANPQAPILHRGEFMELFERVYATDEENRSPGDLYALNIVCAIGAGIIFEVKRDITSSEHGDRREYDPSYSLHPGKPSVPSSNQSQPEEYHASAIVHLEASFSSSSTADGFVGGLEELQAVLLLASFALLRPVAPGLWYIVGVAMRLAIDLGLHHEDGTGLDFVDESITGRKVTGRETAKGGNGEGSKEKPGIHARERGRREWVRDLRRRLWWSVYSFDRLVSTCVGRPFGISDEVITTEFPSLLDDKYITRGGFLTPPSGETPSYKHVSYHYFKLRLLQSEIQQVLQYQQARIARKSGTDRSSDSMRMDVPSPFLQKFDSFRSWRRDVHSRLDAWIQSSPTQRNIGVQFSIEFLELNYWQALTMLYRQSLVVPARLAADLGQTGHAMSPTLTNMEDEEDQDDIYLKVAEAGKMTLRLYRQLHRVRLVNYTYLATHHLFMAGISFLCAIWHSPVVRSHLALDDVDFTVLGATSVLEDLMGKCPPAEACRDAFEMMSKATVQVCLSTTGFGSSSGTNGTRPALPGKARQDDRPLLQAPGGQNSKPLSSLNIHPASSSSEIVLDGRMRPGYQPDSNQSRQAPLNRTPALNHMGPSDFPGNYPMGQSSSPIAAGNSFINAQQSIYNTASSSPHSLQQQPGFGNPFLTQSPQQASTAASHTSLPSCPEQSLLYHPEFDFLNCAPRADHEQLYSASTGQETDTFSLPSPFPNSDDPPDTAVDLGFGMTLGLQHDWSNGSGYPFFGDFFFGNGTGGS</sequence>
<dbReference type="PANTHER" id="PTHR47782">
    <property type="entry name" value="ZN(II)2CYS6 TRANSCRIPTION FACTOR (EUROFUNG)-RELATED"/>
    <property type="match status" value="1"/>
</dbReference>
<dbReference type="CDD" id="cd12148">
    <property type="entry name" value="fungal_TF_MHR"/>
    <property type="match status" value="1"/>
</dbReference>
<evidence type="ECO:0000256" key="7">
    <source>
        <dbReference type="ARBA" id="ARBA00023242"/>
    </source>
</evidence>
<dbReference type="SMART" id="SM00066">
    <property type="entry name" value="GAL4"/>
    <property type="match status" value="1"/>
</dbReference>
<evidence type="ECO:0000313" key="11">
    <source>
        <dbReference type="Proteomes" id="UP000054563"/>
    </source>
</evidence>
<evidence type="ECO:0000256" key="6">
    <source>
        <dbReference type="ARBA" id="ARBA00023163"/>
    </source>
</evidence>
<dbReference type="eggNOG" id="ENOG502QR1M">
    <property type="taxonomic scope" value="Eukaryota"/>
</dbReference>
<feature type="region of interest" description="Disordered" evidence="8">
    <location>
        <begin position="850"/>
        <end position="947"/>
    </location>
</feature>
<dbReference type="SUPFAM" id="SSF57701">
    <property type="entry name" value="Zn2/Cys6 DNA-binding domain"/>
    <property type="match status" value="1"/>
</dbReference>